<comment type="caution">
    <text evidence="2">The sequence shown here is derived from an EMBL/GenBank/DDBJ whole genome shotgun (WGS) entry which is preliminary data.</text>
</comment>
<accession>A0ABN9Y739</accession>
<keyword evidence="1" id="KW-0812">Transmembrane</keyword>
<feature type="transmembrane region" description="Helical" evidence="1">
    <location>
        <begin position="72"/>
        <end position="91"/>
    </location>
</feature>
<keyword evidence="1" id="KW-1133">Transmembrane helix</keyword>
<feature type="transmembrane region" description="Helical" evidence="1">
    <location>
        <begin position="41"/>
        <end position="60"/>
    </location>
</feature>
<keyword evidence="1" id="KW-0472">Membrane</keyword>
<evidence type="ECO:0000313" key="2">
    <source>
        <dbReference type="EMBL" id="CAK0908431.1"/>
    </source>
</evidence>
<proteinExistence type="predicted"/>
<protein>
    <submittedName>
        <fullName evidence="2">Uncharacterized protein</fullName>
    </submittedName>
</protein>
<evidence type="ECO:0000313" key="3">
    <source>
        <dbReference type="Proteomes" id="UP001189429"/>
    </source>
</evidence>
<reference evidence="2" key="1">
    <citation type="submission" date="2023-10" db="EMBL/GenBank/DDBJ databases">
        <authorList>
            <person name="Chen Y."/>
            <person name="Shah S."/>
            <person name="Dougan E. K."/>
            <person name="Thang M."/>
            <person name="Chan C."/>
        </authorList>
    </citation>
    <scope>NUCLEOTIDE SEQUENCE [LARGE SCALE GENOMIC DNA]</scope>
</reference>
<feature type="transmembrane region" description="Helical" evidence="1">
    <location>
        <begin position="112"/>
        <end position="134"/>
    </location>
</feature>
<sequence>MRRLLRAKAWLQYGNLAVAIILGSVLINFRTTQPGPRKNSAVQDVNLLVVSFVTLFVWAFPQSLTLRTLDVWSSLVMFCIALASSPLAMGGSHVNLLTWSATMLVCLFNMNIRLNLVWVCGVTMSSCSAIMFGVEDPLRTVACVPSRMDMISGELTVGIVFAMFIFLFHRSHSLGVWYEMEAHFSRNELKAARSVLRSVCDAVVELDSDFRLQDEATHLVNLLLLNPHRNLLGQDLRSFLATDEDRRKFSQQMSRTWLDSEDALDAGLSSAFHVSMRDSSSIPLDVEVISVRFMNREREVAYFVGIREFTDTCPMVRDTTPRAWPSDGRGGPQVLPLEDFGPLDIPAEDLSHSSEEPSSVNSEAFSWDREAPFEAAPAAWIDVLSPTFSVRHCTPGFSQCVDTGRAGELLPAVRRSHQSDFVGWMQEAYCSLVSEGSSGAPVQYDRWLHFRPPAPQRGAAGQARSARPRRVLSARLRLDLAPPPSPHHRGRGVVRILLEEPGPVPSAMDLAATLGWLTMRLKKTAVALEQQIIDKHREPNVTVGLCPYTKSG</sequence>
<evidence type="ECO:0000256" key="1">
    <source>
        <dbReference type="SAM" id="Phobius"/>
    </source>
</evidence>
<feature type="transmembrane region" description="Helical" evidence="1">
    <location>
        <begin position="150"/>
        <end position="168"/>
    </location>
</feature>
<gene>
    <name evidence="2" type="ORF">PCOR1329_LOCUS83113</name>
</gene>
<keyword evidence="3" id="KW-1185">Reference proteome</keyword>
<feature type="transmembrane region" description="Helical" evidence="1">
    <location>
        <begin position="12"/>
        <end position="29"/>
    </location>
</feature>
<name>A0ABN9Y739_9DINO</name>
<dbReference type="Proteomes" id="UP001189429">
    <property type="component" value="Unassembled WGS sequence"/>
</dbReference>
<organism evidence="2 3">
    <name type="scientific">Prorocentrum cordatum</name>
    <dbReference type="NCBI Taxonomy" id="2364126"/>
    <lineage>
        <taxon>Eukaryota</taxon>
        <taxon>Sar</taxon>
        <taxon>Alveolata</taxon>
        <taxon>Dinophyceae</taxon>
        <taxon>Prorocentrales</taxon>
        <taxon>Prorocentraceae</taxon>
        <taxon>Prorocentrum</taxon>
    </lineage>
</organism>
<dbReference type="EMBL" id="CAUYUJ010022015">
    <property type="protein sequence ID" value="CAK0908431.1"/>
    <property type="molecule type" value="Genomic_DNA"/>
</dbReference>